<dbReference type="PANTHER" id="PTHR31672:SF13">
    <property type="entry name" value="F-BOX PROTEIN CPR30-LIKE"/>
    <property type="match status" value="1"/>
</dbReference>
<feature type="domain" description="F-box associated beta-propeller type 3" evidence="1">
    <location>
        <begin position="49"/>
        <end position="300"/>
    </location>
</feature>
<evidence type="ECO:0000259" key="1">
    <source>
        <dbReference type="Pfam" id="PF08268"/>
    </source>
</evidence>
<dbReference type="OrthoDB" id="809368at2759"/>
<proteinExistence type="predicted"/>
<comment type="caution">
    <text evidence="2">The sequence shown here is derived from an EMBL/GenBank/DDBJ whole genome shotgun (WGS) entry which is preliminary data.</text>
</comment>
<evidence type="ECO:0000313" key="2">
    <source>
        <dbReference type="EMBL" id="CAA0841813.1"/>
    </source>
</evidence>
<dbReference type="EMBL" id="CACSLK010034598">
    <property type="protein sequence ID" value="CAA0841813.1"/>
    <property type="molecule type" value="Genomic_DNA"/>
</dbReference>
<dbReference type="Proteomes" id="UP001153555">
    <property type="component" value="Unassembled WGS sequence"/>
</dbReference>
<sequence>MTSLNLNPNLLIKLSSFPISWKNKNPKRSKFIIVEQHPRIQDLDYVLVSIDKENLEPTILTKIDNPFPDRVFHPYDSCNGLILLLYDNIWGKDADIIPQEALWNPTTNEIKILPPSPATLDPSYKDCKKKICNHFGFGYDSTSNDYKVIRFLESCDRSLPVAELYSLKTNSWKQVLLSPFCFDPYGHPFVKVHANGTYYRLDIDEYFIHKDANSIRSFNFATDDFDRYYIPMPPSDKLTHDYDCCDMRLVEYRGSLGFLASNPGFMEDDLNYDCLELWVWDDASWSWALESTFCVDKMRSFMGLFENDKLFYLESRLGGDLMVQDCAMNRVMNLSNVCTHRVGKVFPFVENYVSLSSCGK</sequence>
<dbReference type="InterPro" id="IPR013187">
    <property type="entry name" value="F-box-assoc_dom_typ3"/>
</dbReference>
<keyword evidence="3" id="KW-1185">Reference proteome</keyword>
<protein>
    <recommendedName>
        <fullName evidence="1">F-box associated beta-propeller type 3 domain-containing protein</fullName>
    </recommendedName>
</protein>
<dbReference type="Pfam" id="PF08268">
    <property type="entry name" value="FBA_3"/>
    <property type="match status" value="1"/>
</dbReference>
<organism evidence="2 3">
    <name type="scientific">Striga hermonthica</name>
    <name type="common">Purple witchweed</name>
    <name type="synonym">Buchnera hermonthica</name>
    <dbReference type="NCBI Taxonomy" id="68872"/>
    <lineage>
        <taxon>Eukaryota</taxon>
        <taxon>Viridiplantae</taxon>
        <taxon>Streptophyta</taxon>
        <taxon>Embryophyta</taxon>
        <taxon>Tracheophyta</taxon>
        <taxon>Spermatophyta</taxon>
        <taxon>Magnoliopsida</taxon>
        <taxon>eudicotyledons</taxon>
        <taxon>Gunneridae</taxon>
        <taxon>Pentapetalae</taxon>
        <taxon>asterids</taxon>
        <taxon>lamiids</taxon>
        <taxon>Lamiales</taxon>
        <taxon>Orobanchaceae</taxon>
        <taxon>Buchnereae</taxon>
        <taxon>Striga</taxon>
    </lineage>
</organism>
<dbReference type="NCBIfam" id="TIGR01640">
    <property type="entry name" value="F_box_assoc_1"/>
    <property type="match status" value="1"/>
</dbReference>
<dbReference type="InterPro" id="IPR017451">
    <property type="entry name" value="F-box-assoc_interact_dom"/>
</dbReference>
<dbReference type="PANTHER" id="PTHR31672">
    <property type="entry name" value="BNACNNG10540D PROTEIN"/>
    <property type="match status" value="1"/>
</dbReference>
<evidence type="ECO:0000313" key="3">
    <source>
        <dbReference type="Proteomes" id="UP001153555"/>
    </source>
</evidence>
<accession>A0A9N7NYQ0</accession>
<reference evidence="2" key="1">
    <citation type="submission" date="2019-12" db="EMBL/GenBank/DDBJ databases">
        <authorList>
            <person name="Scholes J."/>
        </authorList>
    </citation>
    <scope>NUCLEOTIDE SEQUENCE</scope>
</reference>
<name>A0A9N7NYQ0_STRHE</name>
<dbReference type="AlphaFoldDB" id="A0A9N7NYQ0"/>
<gene>
    <name evidence="2" type="ORF">SHERM_07688</name>
</gene>
<dbReference type="InterPro" id="IPR050796">
    <property type="entry name" value="SCF_F-box_component"/>
</dbReference>